<dbReference type="Proteomes" id="UP000176544">
    <property type="component" value="Unassembled WGS sequence"/>
</dbReference>
<gene>
    <name evidence="2" type="ORF">A3I33_00795</name>
</gene>
<dbReference type="PANTHER" id="PTHR18964">
    <property type="entry name" value="ROK (REPRESSOR, ORF, KINASE) FAMILY"/>
    <property type="match status" value="1"/>
</dbReference>
<evidence type="ECO:0000313" key="3">
    <source>
        <dbReference type="Proteomes" id="UP000176544"/>
    </source>
</evidence>
<proteinExistence type="inferred from homology"/>
<protein>
    <recommendedName>
        <fullName evidence="4">ROK family protein</fullName>
    </recommendedName>
</protein>
<dbReference type="InterPro" id="IPR000600">
    <property type="entry name" value="ROK"/>
</dbReference>
<evidence type="ECO:0000256" key="1">
    <source>
        <dbReference type="ARBA" id="ARBA00006479"/>
    </source>
</evidence>
<dbReference type="PANTHER" id="PTHR18964:SF149">
    <property type="entry name" value="BIFUNCTIONAL UDP-N-ACETYLGLUCOSAMINE 2-EPIMERASE_N-ACETYLMANNOSAMINE KINASE"/>
    <property type="match status" value="1"/>
</dbReference>
<dbReference type="CDD" id="cd23763">
    <property type="entry name" value="ASKHA_ATPase_ROK"/>
    <property type="match status" value="1"/>
</dbReference>
<dbReference type="InterPro" id="IPR043129">
    <property type="entry name" value="ATPase_NBD"/>
</dbReference>
<dbReference type="EMBL" id="MHJA01000005">
    <property type="protein sequence ID" value="OGY61599.1"/>
    <property type="molecule type" value="Genomic_DNA"/>
</dbReference>
<evidence type="ECO:0000313" key="2">
    <source>
        <dbReference type="EMBL" id="OGY61599.1"/>
    </source>
</evidence>
<sequence length="271" mass="29464">MYISIDVGATNIGIAGSDSLKKPKLDFFAKIDIQDDYSKDLENITGEFKHISNLQGVTLGVPGILNEAKTQARTLNLKSWFGKNLKEDLESRLGCKVILENDAALAALGEGMYGNGKNKDFIFMIWGTGVGGTRIQHESGSIKYFPLEPGHDIIIKEGGREGSCGHRGDLESYTGGASVKKYYGKTADKLSDEEWDEVVSYFAKGIGMILETYPLDLIVFGGGVATRQPDKIERIQKEVQREFPSVGLTISALGENAALYGGFGLLALQEN</sequence>
<dbReference type="STRING" id="1797692.A3I33_00795"/>
<comment type="caution">
    <text evidence="2">The sequence shown here is derived from an EMBL/GenBank/DDBJ whole genome shotgun (WGS) entry which is preliminary data.</text>
</comment>
<dbReference type="Pfam" id="PF00480">
    <property type="entry name" value="ROK"/>
    <property type="match status" value="1"/>
</dbReference>
<name>A0A1G1ZB32_9BACT</name>
<organism evidence="2 3">
    <name type="scientific">Candidatus Colwellbacteria bacterium RIFCSPLOWO2_02_FULL_45_11</name>
    <dbReference type="NCBI Taxonomy" id="1797692"/>
    <lineage>
        <taxon>Bacteria</taxon>
        <taxon>Candidatus Colwelliibacteriota</taxon>
    </lineage>
</organism>
<dbReference type="AlphaFoldDB" id="A0A1G1ZB32"/>
<reference evidence="2 3" key="1">
    <citation type="journal article" date="2016" name="Nat. Commun.">
        <title>Thousands of microbial genomes shed light on interconnected biogeochemical processes in an aquifer system.</title>
        <authorList>
            <person name="Anantharaman K."/>
            <person name="Brown C.T."/>
            <person name="Hug L.A."/>
            <person name="Sharon I."/>
            <person name="Castelle C.J."/>
            <person name="Probst A.J."/>
            <person name="Thomas B.C."/>
            <person name="Singh A."/>
            <person name="Wilkins M.J."/>
            <person name="Karaoz U."/>
            <person name="Brodie E.L."/>
            <person name="Williams K.H."/>
            <person name="Hubbard S.S."/>
            <person name="Banfield J.F."/>
        </authorList>
    </citation>
    <scope>NUCLEOTIDE SEQUENCE [LARGE SCALE GENOMIC DNA]</scope>
</reference>
<evidence type="ECO:0008006" key="4">
    <source>
        <dbReference type="Google" id="ProtNLM"/>
    </source>
</evidence>
<dbReference type="Gene3D" id="3.30.420.40">
    <property type="match status" value="2"/>
</dbReference>
<dbReference type="SUPFAM" id="SSF53067">
    <property type="entry name" value="Actin-like ATPase domain"/>
    <property type="match status" value="1"/>
</dbReference>
<accession>A0A1G1ZB32</accession>
<comment type="similarity">
    <text evidence="1">Belongs to the ROK (NagC/XylR) family.</text>
</comment>